<dbReference type="RefSeq" id="WP_068593637.1">
    <property type="nucleotide sequence ID" value="NZ_LRXL01000053.1"/>
</dbReference>
<organism evidence="1 2">
    <name type="scientific">Cochleicola gelatinilyticus</name>
    <dbReference type="NCBI Taxonomy" id="1763537"/>
    <lineage>
        <taxon>Bacteria</taxon>
        <taxon>Pseudomonadati</taxon>
        <taxon>Bacteroidota</taxon>
        <taxon>Flavobacteriia</taxon>
        <taxon>Flavobacteriales</taxon>
        <taxon>Flavobacteriaceae</taxon>
        <taxon>Cochleicola</taxon>
    </lineage>
</organism>
<dbReference type="Proteomes" id="UP000077013">
    <property type="component" value="Unassembled WGS sequence"/>
</dbReference>
<proteinExistence type="predicted"/>
<sequence length="212" mass="24192">MPVNLHSFAFLLLLSTTVSHLSAQHIDIDKEALSFLASEENIAITFTYNELLFNADDTPEEIYLKEAELKYKERQGAVEAANWLQNYTTSKNKMWPEMFLETLNEKVATYENGPVFNRTDSNARYTMNVNTTWMYFGYDASIIKGPSKVSMDLTFFETATPSNIIFKTTIRRAMGKNNSSDHPDGWAHFKRAGKAYVKAAYKLSQALKRVVD</sequence>
<accession>A0A167ER97</accession>
<protein>
    <submittedName>
        <fullName evidence="1">Uncharacterized protein</fullName>
    </submittedName>
</protein>
<gene>
    <name evidence="1" type="ORF">ULVI_15085</name>
</gene>
<evidence type="ECO:0000313" key="1">
    <source>
        <dbReference type="EMBL" id="OAB75798.1"/>
    </source>
</evidence>
<reference evidence="1 2" key="1">
    <citation type="submission" date="2016-02" db="EMBL/GenBank/DDBJ databases">
        <title>Ulvibacter sp. LPB0005, isolated from Thais luteostoma.</title>
        <authorList>
            <person name="Shin S.-K."/>
            <person name="Yi H."/>
        </authorList>
    </citation>
    <scope>NUCLEOTIDE SEQUENCE [LARGE SCALE GENOMIC DNA]</scope>
    <source>
        <strain evidence="1 2">LPB0005</strain>
    </source>
</reference>
<dbReference type="STRING" id="1763537.ULVI_15085"/>
<evidence type="ECO:0000313" key="2">
    <source>
        <dbReference type="Proteomes" id="UP000077013"/>
    </source>
</evidence>
<comment type="caution">
    <text evidence="1">The sequence shown here is derived from an EMBL/GenBank/DDBJ whole genome shotgun (WGS) entry which is preliminary data.</text>
</comment>
<dbReference type="EMBL" id="LRXL01000053">
    <property type="protein sequence ID" value="OAB75798.1"/>
    <property type="molecule type" value="Genomic_DNA"/>
</dbReference>
<dbReference type="OrthoDB" id="1151160at2"/>
<name>A0A167ER97_9FLAO</name>
<keyword evidence="2" id="KW-1185">Reference proteome</keyword>
<dbReference type="AlphaFoldDB" id="A0A167ER97"/>